<dbReference type="Gene3D" id="3.40.50.150">
    <property type="entry name" value="Vaccinia Virus protein VP39"/>
    <property type="match status" value="1"/>
</dbReference>
<proteinExistence type="predicted"/>
<protein>
    <submittedName>
        <fullName evidence="5">Methyltransferase family protein</fullName>
    </submittedName>
</protein>
<reference evidence="5 6" key="1">
    <citation type="submission" date="2019-03" db="EMBL/GenBank/DDBJ databases">
        <title>Genomic Encyclopedia of Type Strains, Phase III (KMG-III): the genomes of soil and plant-associated and newly described type strains.</title>
        <authorList>
            <person name="Whitman W."/>
        </authorList>
    </citation>
    <scope>NUCLEOTIDE SEQUENCE [LARGE SCALE GENOMIC DNA]</scope>
    <source>
        <strain evidence="5 6">CGMCC 1.7660</strain>
    </source>
</reference>
<evidence type="ECO:0000256" key="2">
    <source>
        <dbReference type="ARBA" id="ARBA00022679"/>
    </source>
</evidence>
<name>A0A4R6WW26_9PROT</name>
<dbReference type="GO" id="GO:0008168">
    <property type="term" value="F:methyltransferase activity"/>
    <property type="evidence" value="ECO:0007669"/>
    <property type="project" value="UniProtKB-KW"/>
</dbReference>
<evidence type="ECO:0000259" key="4">
    <source>
        <dbReference type="Pfam" id="PF13649"/>
    </source>
</evidence>
<dbReference type="InterPro" id="IPR041698">
    <property type="entry name" value="Methyltransf_25"/>
</dbReference>
<dbReference type="CDD" id="cd02440">
    <property type="entry name" value="AdoMet_MTases"/>
    <property type="match status" value="1"/>
</dbReference>
<evidence type="ECO:0000313" key="5">
    <source>
        <dbReference type="EMBL" id="TDQ84244.1"/>
    </source>
</evidence>
<gene>
    <name evidence="5" type="ORF">A8950_0792</name>
</gene>
<dbReference type="PANTHER" id="PTHR43464:SF19">
    <property type="entry name" value="UBIQUINONE BIOSYNTHESIS O-METHYLTRANSFERASE, MITOCHONDRIAL"/>
    <property type="match status" value="1"/>
</dbReference>
<keyword evidence="2 5" id="KW-0808">Transferase</keyword>
<organism evidence="5 6">
    <name type="scientific">Dongia mobilis</name>
    <dbReference type="NCBI Taxonomy" id="578943"/>
    <lineage>
        <taxon>Bacteria</taxon>
        <taxon>Pseudomonadati</taxon>
        <taxon>Pseudomonadota</taxon>
        <taxon>Alphaproteobacteria</taxon>
        <taxon>Rhodospirillales</taxon>
        <taxon>Dongiaceae</taxon>
        <taxon>Dongia</taxon>
    </lineage>
</organism>
<dbReference type="RefSeq" id="WP_133612283.1">
    <property type="nucleotide sequence ID" value="NZ_SNYW01000006.1"/>
</dbReference>
<accession>A0A4R6WW26</accession>
<dbReference type="GO" id="GO:0032259">
    <property type="term" value="P:methylation"/>
    <property type="evidence" value="ECO:0007669"/>
    <property type="project" value="UniProtKB-KW"/>
</dbReference>
<evidence type="ECO:0000313" key="6">
    <source>
        <dbReference type="Proteomes" id="UP000295783"/>
    </source>
</evidence>
<evidence type="ECO:0000256" key="3">
    <source>
        <dbReference type="ARBA" id="ARBA00022691"/>
    </source>
</evidence>
<sequence length="202" mass="22146">MTPIPGTDGYAREADRLAVQYESFTFEALHRPIFPFFPPQPRHVLDIGAGTGRDAAGFAAMGDHVLAVEPVAEMRAHAVRLHPSPLIEWLDDSLPDLARVRARGKTFDIVMLTAVLMHFDAGERGSILANVAELIAPGGILALSLRHGPTPPGRRMFPVDDDNIRALGEALGLETKLMLAGKKDKFQRDEVTWSRLVFGRGF</sequence>
<dbReference type="PANTHER" id="PTHR43464">
    <property type="entry name" value="METHYLTRANSFERASE"/>
    <property type="match status" value="1"/>
</dbReference>
<keyword evidence="1 5" id="KW-0489">Methyltransferase</keyword>
<dbReference type="InterPro" id="IPR029063">
    <property type="entry name" value="SAM-dependent_MTases_sf"/>
</dbReference>
<dbReference type="OrthoDB" id="7348755at2"/>
<comment type="caution">
    <text evidence="5">The sequence shown here is derived from an EMBL/GenBank/DDBJ whole genome shotgun (WGS) entry which is preliminary data.</text>
</comment>
<keyword evidence="3" id="KW-0949">S-adenosyl-L-methionine</keyword>
<dbReference type="EMBL" id="SNYW01000006">
    <property type="protein sequence ID" value="TDQ84244.1"/>
    <property type="molecule type" value="Genomic_DNA"/>
</dbReference>
<keyword evidence="6" id="KW-1185">Reference proteome</keyword>
<dbReference type="Pfam" id="PF13649">
    <property type="entry name" value="Methyltransf_25"/>
    <property type="match status" value="1"/>
</dbReference>
<dbReference type="SUPFAM" id="SSF53335">
    <property type="entry name" value="S-adenosyl-L-methionine-dependent methyltransferases"/>
    <property type="match status" value="1"/>
</dbReference>
<dbReference type="AlphaFoldDB" id="A0A4R6WW26"/>
<feature type="domain" description="Methyltransferase" evidence="4">
    <location>
        <begin position="44"/>
        <end position="139"/>
    </location>
</feature>
<evidence type="ECO:0000256" key="1">
    <source>
        <dbReference type="ARBA" id="ARBA00022603"/>
    </source>
</evidence>
<dbReference type="Proteomes" id="UP000295783">
    <property type="component" value="Unassembled WGS sequence"/>
</dbReference>